<evidence type="ECO:0000313" key="2">
    <source>
        <dbReference type="Proteomes" id="UP000253083"/>
    </source>
</evidence>
<protein>
    <recommendedName>
        <fullName evidence="3">Alginate export protein</fullName>
    </recommendedName>
</protein>
<dbReference type="EMBL" id="QNRT01000009">
    <property type="protein sequence ID" value="RBP47133.1"/>
    <property type="molecule type" value="Genomic_DNA"/>
</dbReference>
<evidence type="ECO:0008006" key="3">
    <source>
        <dbReference type="Google" id="ProtNLM"/>
    </source>
</evidence>
<comment type="caution">
    <text evidence="1">The sequence shown here is derived from an EMBL/GenBank/DDBJ whole genome shotgun (WGS) entry which is preliminary data.</text>
</comment>
<accession>A0A395JEM5</accession>
<dbReference type="Proteomes" id="UP000253083">
    <property type="component" value="Unassembled WGS sequence"/>
</dbReference>
<reference evidence="1 2" key="1">
    <citation type="submission" date="2018-06" db="EMBL/GenBank/DDBJ databases">
        <title>Genomic Encyclopedia of Type Strains, Phase IV (KMG-IV): sequencing the most valuable type-strain genomes for metagenomic binning, comparative biology and taxonomic classification.</title>
        <authorList>
            <person name="Goeker M."/>
        </authorList>
    </citation>
    <scope>NUCLEOTIDE SEQUENCE [LARGE SCALE GENOMIC DNA]</scope>
    <source>
        <strain evidence="1 2">DSM 24032</strain>
    </source>
</reference>
<name>A0A395JEM5_9GAMM</name>
<keyword evidence="2" id="KW-1185">Reference proteome</keyword>
<dbReference type="InParanoid" id="A0A395JEM5"/>
<sequence length="622" mass="69026">MSDKLASRKVTLMPGSGVNPGANLGVGRAMVGLLCGLWFAASHAATPTEADEMVNVDGAVVCEQADAEVEQPRRRPNYPVLVYEADPCNPNRLPTPRAMLLPDLAPVPDRWRIVDALGYEENLWDPYNNNNPIKGDRPVFGKDWFVNLSVISDTVVEPRRFPIPVGAATTAGSGDLDLVAAGDTYLVNENLIVEGVLYKGDTVFRPPDHEFRVITAININHTVADEIGALKADPAQGDTRTEGYVGLQGAFWDYHIRNVSDRYDFDSFRIGIQPFSSDFRGFLFQDNQLGVRLFGTRNNNIFQYNLAWFRRLEKESNSGLNDITDDLRKDDIFIANLYWQDFPSKGFISQASIIHNRNRESSDFFFDDNQFIARPSSLGFERGRDYDVTYLGVSGDGHFGRNNLTYSAYYALGDQSNGVFTNQNTDVNAYFVAAEVSRDYDWIRAKASLLHSSGDDNPLDQRETGFDAIFENPQFAGGDTAFFIRQNVPLIGGGRVALNGRNSIIPSLRSSKEHGQSNFTNPGITVLGVGADFDLTPQTRLSLNFNQMWFDDTSSLELARNQSKVGKNIGQDLSAAMIWRPFASQNIVFRLSGAVLNPGSGFKDLYGQTRPYSVLANLVLAY</sequence>
<proteinExistence type="predicted"/>
<dbReference type="OrthoDB" id="244259at2"/>
<organism evidence="1 2">
    <name type="scientific">Arenicella xantha</name>
    <dbReference type="NCBI Taxonomy" id="644221"/>
    <lineage>
        <taxon>Bacteria</taxon>
        <taxon>Pseudomonadati</taxon>
        <taxon>Pseudomonadota</taxon>
        <taxon>Gammaproteobacteria</taxon>
        <taxon>Arenicellales</taxon>
        <taxon>Arenicellaceae</taxon>
        <taxon>Arenicella</taxon>
    </lineage>
</organism>
<dbReference type="RefSeq" id="WP_113955858.1">
    <property type="nucleotide sequence ID" value="NZ_QNRT01000009.1"/>
</dbReference>
<gene>
    <name evidence="1" type="ORF">DFR28_1095</name>
</gene>
<evidence type="ECO:0000313" key="1">
    <source>
        <dbReference type="EMBL" id="RBP47133.1"/>
    </source>
</evidence>
<dbReference type="AlphaFoldDB" id="A0A395JEM5"/>